<proteinExistence type="predicted"/>
<dbReference type="Pfam" id="PF07110">
    <property type="entry name" value="EthD"/>
    <property type="match status" value="1"/>
</dbReference>
<name>A0A1D9LIG8_9NEIS</name>
<dbReference type="PANTHER" id="PTHR40260">
    <property type="entry name" value="BLR8190 PROTEIN"/>
    <property type="match status" value="1"/>
</dbReference>
<protein>
    <submittedName>
        <fullName evidence="1">Ethyl tert-butyl ether degradation protein EthD</fullName>
    </submittedName>
</protein>
<dbReference type="EMBL" id="CP017707">
    <property type="protein sequence ID" value="AOZ51027.1"/>
    <property type="molecule type" value="Genomic_DNA"/>
</dbReference>
<evidence type="ECO:0000313" key="2">
    <source>
        <dbReference type="Proteomes" id="UP000178776"/>
    </source>
</evidence>
<dbReference type="InterPro" id="IPR011008">
    <property type="entry name" value="Dimeric_a/b-barrel"/>
</dbReference>
<dbReference type="GO" id="GO:0016491">
    <property type="term" value="F:oxidoreductase activity"/>
    <property type="evidence" value="ECO:0007669"/>
    <property type="project" value="InterPro"/>
</dbReference>
<evidence type="ECO:0000313" key="1">
    <source>
        <dbReference type="EMBL" id="AOZ51027.1"/>
    </source>
</evidence>
<dbReference type="RefSeq" id="WP_021474956.1">
    <property type="nucleotide sequence ID" value="NZ_CP017707.1"/>
</dbReference>
<dbReference type="STRING" id="1108595.BKX93_14200"/>
<gene>
    <name evidence="1" type="ORF">BKX93_14200</name>
</gene>
<dbReference type="SUPFAM" id="SSF54909">
    <property type="entry name" value="Dimeric alpha+beta barrel"/>
    <property type="match status" value="1"/>
</dbReference>
<dbReference type="KEGG" id="cvc:BKX93_14200"/>
<dbReference type="Gene3D" id="3.30.70.100">
    <property type="match status" value="1"/>
</dbReference>
<dbReference type="PANTHER" id="PTHR40260:SF2">
    <property type="entry name" value="BLR8190 PROTEIN"/>
    <property type="match status" value="1"/>
</dbReference>
<organism evidence="1 2">
    <name type="scientific">Chromobacterium vaccinii</name>
    <dbReference type="NCBI Taxonomy" id="1108595"/>
    <lineage>
        <taxon>Bacteria</taxon>
        <taxon>Pseudomonadati</taxon>
        <taxon>Pseudomonadota</taxon>
        <taxon>Betaproteobacteria</taxon>
        <taxon>Neisseriales</taxon>
        <taxon>Chromobacteriaceae</taxon>
        <taxon>Chromobacterium</taxon>
    </lineage>
</organism>
<reference evidence="1 2" key="1">
    <citation type="submission" date="2016-10" db="EMBL/GenBank/DDBJ databases">
        <title>Chromobacterium muskegensis sp. nov., an insecticidal bacterium isolated from Sphagnum bogs.</title>
        <authorList>
            <person name="Sparks M.E."/>
            <person name="Blackburn M.B."/>
            <person name="Gundersen-Rindal D.E."/>
            <person name="Mitchell A."/>
            <person name="Farrar R."/>
            <person name="Kuhar D."/>
        </authorList>
    </citation>
    <scope>NUCLEOTIDE SEQUENCE [LARGE SCALE GENOMIC DNA]</scope>
    <source>
        <strain evidence="1 2">21-1</strain>
    </source>
</reference>
<accession>A0A1D9LIG8</accession>
<dbReference type="AlphaFoldDB" id="A0A1D9LIG8"/>
<dbReference type="NCBIfam" id="TIGR02118">
    <property type="entry name" value="EthD family reductase"/>
    <property type="match status" value="1"/>
</dbReference>
<dbReference type="GeneID" id="68842357"/>
<sequence length="119" mass="13143">MITVSVTYPQRAGARFDFDYYLRQHMPMVQQLLGNALKGARVDRGLSGAEPGSAPDYVAQATLLCESTEAFQQAFGPVAARIMGDIPNYTDIQPVIQYNEVALWDERQPGVSGWYANAQ</sequence>
<dbReference type="InterPro" id="IPR009799">
    <property type="entry name" value="EthD_dom"/>
</dbReference>
<dbReference type="Proteomes" id="UP000178776">
    <property type="component" value="Chromosome"/>
</dbReference>